<keyword evidence="2" id="KW-1185">Reference proteome</keyword>
<protein>
    <recommendedName>
        <fullName evidence="3">Lipoprotein</fullName>
    </recommendedName>
</protein>
<dbReference type="Proteomes" id="UP000678679">
    <property type="component" value="Chromosome 2"/>
</dbReference>
<dbReference type="PROSITE" id="PS51257">
    <property type="entry name" value="PROKAR_LIPOPROTEIN"/>
    <property type="match status" value="1"/>
</dbReference>
<reference evidence="1 2" key="1">
    <citation type="submission" date="2021-05" db="EMBL/GenBank/DDBJ databases">
        <title>Comparative genomic studies on the polysaccharide-degrading batcterial strains of the Flammeovirga genus.</title>
        <authorList>
            <person name="Zewei F."/>
            <person name="Zheng Z."/>
            <person name="Yu L."/>
            <person name="Ruyue G."/>
            <person name="Yanhong M."/>
            <person name="Yuanyuan C."/>
            <person name="Jingyan G."/>
            <person name="Wenjun H."/>
        </authorList>
    </citation>
    <scope>NUCLEOTIDE SEQUENCE [LARGE SCALE GENOMIC DNA]</scope>
    <source>
        <strain evidence="1 2">NBRC:100898</strain>
    </source>
</reference>
<organism evidence="1 2">
    <name type="scientific">Flammeovirga yaeyamensis</name>
    <dbReference type="NCBI Taxonomy" id="367791"/>
    <lineage>
        <taxon>Bacteria</taxon>
        <taxon>Pseudomonadati</taxon>
        <taxon>Bacteroidota</taxon>
        <taxon>Cytophagia</taxon>
        <taxon>Cytophagales</taxon>
        <taxon>Flammeovirgaceae</taxon>
        <taxon>Flammeovirga</taxon>
    </lineage>
</organism>
<proteinExistence type="predicted"/>
<dbReference type="AlphaFoldDB" id="A0AAX1NCN3"/>
<dbReference type="KEGG" id="fya:KMW28_22960"/>
<evidence type="ECO:0008006" key="3">
    <source>
        <dbReference type="Google" id="ProtNLM"/>
    </source>
</evidence>
<accession>A0AAX1NCN3</accession>
<dbReference type="RefSeq" id="WP_169662051.1">
    <property type="nucleotide sequence ID" value="NZ_CP076133.1"/>
</dbReference>
<name>A0AAX1NCN3_9BACT</name>
<evidence type="ECO:0000313" key="1">
    <source>
        <dbReference type="EMBL" id="QWG05284.1"/>
    </source>
</evidence>
<gene>
    <name evidence="1" type="ORF">KMW28_22960</name>
</gene>
<dbReference type="EMBL" id="CP076133">
    <property type="protein sequence ID" value="QWG05284.1"/>
    <property type="molecule type" value="Genomic_DNA"/>
</dbReference>
<sequence>MKITATNYFLSLLIGISFFTSCTTQTSSKSEEVQKGAVSSFNDETSSCSINKDLIVQWSEVRTNKDSVVSLFQNHGNSFTFTKTMNNMPKADSIIHAYIGYDAATNALSFTVLTANSDTVGNTSCLTFAPLSAQKDTLASFEEVSENNKDSISWKLANKRINRWRNDNKRNKWIDECFSPNDSTQVFQAFAINTIDFEYGEEHQCFLSLKKVMVKGKKQYRPDLIIVNTTSDEIVSFSVSAASADLEDVTYPIPPYKPHGQLQQNNFGLLENLNI</sequence>
<evidence type="ECO:0000313" key="2">
    <source>
        <dbReference type="Proteomes" id="UP000678679"/>
    </source>
</evidence>